<sequence length="67" mass="7903">MPFWAMTSDLVAKFLPVTRSCACVFGNEKNNKKKLNKSVVKCRIKKTEKYIKDWVTFVFQIYYCSKV</sequence>
<evidence type="ECO:0000313" key="1">
    <source>
        <dbReference type="EMBL" id="EAY26916.1"/>
    </source>
</evidence>
<organism evidence="1 2">
    <name type="scientific">Microscilla marina ATCC 23134</name>
    <dbReference type="NCBI Taxonomy" id="313606"/>
    <lineage>
        <taxon>Bacteria</taxon>
        <taxon>Pseudomonadati</taxon>
        <taxon>Bacteroidota</taxon>
        <taxon>Cytophagia</taxon>
        <taxon>Cytophagales</taxon>
        <taxon>Microscillaceae</taxon>
        <taxon>Microscilla</taxon>
    </lineage>
</organism>
<name>A1ZRL0_MICM2</name>
<dbReference type="AlphaFoldDB" id="A1ZRL0"/>
<dbReference type="Proteomes" id="UP000004095">
    <property type="component" value="Unassembled WGS sequence"/>
</dbReference>
<comment type="caution">
    <text evidence="1">The sequence shown here is derived from an EMBL/GenBank/DDBJ whole genome shotgun (WGS) entry which is preliminary data.</text>
</comment>
<reference evidence="1 2" key="1">
    <citation type="submission" date="2007-01" db="EMBL/GenBank/DDBJ databases">
        <authorList>
            <person name="Haygood M."/>
            <person name="Podell S."/>
            <person name="Anderson C."/>
            <person name="Hopkinson B."/>
            <person name="Roe K."/>
            <person name="Barbeau K."/>
            <person name="Gaasterland T."/>
            <person name="Ferriera S."/>
            <person name="Johnson J."/>
            <person name="Kravitz S."/>
            <person name="Beeson K."/>
            <person name="Sutton G."/>
            <person name="Rogers Y.-H."/>
            <person name="Friedman R."/>
            <person name="Frazier M."/>
            <person name="Venter J.C."/>
        </authorList>
    </citation>
    <scope>NUCLEOTIDE SEQUENCE [LARGE SCALE GENOMIC DNA]</scope>
    <source>
        <strain evidence="1 2">ATCC 23134</strain>
    </source>
</reference>
<accession>A1ZRL0</accession>
<proteinExistence type="predicted"/>
<evidence type="ECO:0000313" key="2">
    <source>
        <dbReference type="Proteomes" id="UP000004095"/>
    </source>
</evidence>
<protein>
    <submittedName>
        <fullName evidence="1">Uncharacterized protein</fullName>
    </submittedName>
</protein>
<dbReference type="EMBL" id="AAWS01000028">
    <property type="protein sequence ID" value="EAY26916.1"/>
    <property type="molecule type" value="Genomic_DNA"/>
</dbReference>
<keyword evidence="2" id="KW-1185">Reference proteome</keyword>
<gene>
    <name evidence="1" type="ORF">M23134_03567</name>
</gene>